<proteinExistence type="predicted"/>
<feature type="non-terminal residue" evidence="2">
    <location>
        <position position="1"/>
    </location>
</feature>
<evidence type="ECO:0000313" key="3">
    <source>
        <dbReference type="EMBL" id="CAF3954497.1"/>
    </source>
</evidence>
<keyword evidence="4" id="KW-1185">Reference proteome</keyword>
<protein>
    <submittedName>
        <fullName evidence="2">Uncharacterized protein</fullName>
    </submittedName>
</protein>
<dbReference type="InterPro" id="IPR006058">
    <property type="entry name" value="2Fe2S_fd_BS"/>
</dbReference>
<comment type="caution">
    <text evidence="2">The sequence shown here is derived from an EMBL/GenBank/DDBJ whole genome shotgun (WGS) entry which is preliminary data.</text>
</comment>
<feature type="region of interest" description="Disordered" evidence="1">
    <location>
        <begin position="49"/>
        <end position="89"/>
    </location>
</feature>
<dbReference type="GO" id="GO:0051537">
    <property type="term" value="F:2 iron, 2 sulfur cluster binding"/>
    <property type="evidence" value="ECO:0007669"/>
    <property type="project" value="InterPro"/>
</dbReference>
<evidence type="ECO:0000313" key="4">
    <source>
        <dbReference type="Proteomes" id="UP000663829"/>
    </source>
</evidence>
<dbReference type="PROSITE" id="PS00197">
    <property type="entry name" value="2FE2S_FER_1"/>
    <property type="match status" value="1"/>
</dbReference>
<accession>A0A814VME4</accession>
<dbReference type="OrthoDB" id="413122at2759"/>
<dbReference type="AlphaFoldDB" id="A0A814VME4"/>
<feature type="compositionally biased region" description="Polar residues" evidence="1">
    <location>
        <begin position="50"/>
        <end position="67"/>
    </location>
</feature>
<organism evidence="2 4">
    <name type="scientific">Didymodactylos carnosus</name>
    <dbReference type="NCBI Taxonomy" id="1234261"/>
    <lineage>
        <taxon>Eukaryota</taxon>
        <taxon>Metazoa</taxon>
        <taxon>Spiralia</taxon>
        <taxon>Gnathifera</taxon>
        <taxon>Rotifera</taxon>
        <taxon>Eurotatoria</taxon>
        <taxon>Bdelloidea</taxon>
        <taxon>Philodinida</taxon>
        <taxon>Philodinidae</taxon>
        <taxon>Didymodactylos</taxon>
    </lineage>
</organism>
<name>A0A814VME4_9BILA</name>
<dbReference type="EMBL" id="CAJNOQ010008175">
    <property type="protein sequence ID" value="CAF1190269.1"/>
    <property type="molecule type" value="Genomic_DNA"/>
</dbReference>
<dbReference type="Proteomes" id="UP000681722">
    <property type="component" value="Unassembled WGS sequence"/>
</dbReference>
<dbReference type="EMBL" id="CAJOBC010008176">
    <property type="protein sequence ID" value="CAF3954497.1"/>
    <property type="molecule type" value="Genomic_DNA"/>
</dbReference>
<reference evidence="2" key="1">
    <citation type="submission" date="2021-02" db="EMBL/GenBank/DDBJ databases">
        <authorList>
            <person name="Nowell W R."/>
        </authorList>
    </citation>
    <scope>NUCLEOTIDE SEQUENCE</scope>
</reference>
<evidence type="ECO:0000313" key="2">
    <source>
        <dbReference type="EMBL" id="CAF1190269.1"/>
    </source>
</evidence>
<gene>
    <name evidence="2" type="ORF">GPM918_LOCUS23169</name>
    <name evidence="3" type="ORF">SRO942_LOCUS23168</name>
</gene>
<dbReference type="Proteomes" id="UP000663829">
    <property type="component" value="Unassembled WGS sequence"/>
</dbReference>
<evidence type="ECO:0000256" key="1">
    <source>
        <dbReference type="SAM" id="MobiDB-lite"/>
    </source>
</evidence>
<feature type="region of interest" description="Disordered" evidence="1">
    <location>
        <begin position="478"/>
        <end position="503"/>
    </location>
</feature>
<sequence length="962" mass="108828">VFHIYLKDKTLSKLPIISLTNTDQGRIATNKALVQLQIITLDAQLKRKSPSSQQTSLQDKNNDQTQSESDERASYQNGNSEIEMNEDANTDNDDKCVIFNEKVMLETMNSGFKISCTEVYKNVEKLMCQLATFTTYYVTSINPGQPPPVKVELADYAINSNICLSSAATYDLVSYLSWRDVTNLDNIVGVVRHSKTWTTSLKERKKMKEWHNSKLLFNRTYHHVHHNQICPVCGDCNGLQLDTACVHLFIYDPSKSTEAHSLEKEKNLETCMSCNQAINDTVLTISEQFYTSLPEKILVIYTEKENNFSIINLQCTPEENETKIKRNYRLTDMIITTRFSDSIVIVKNGKGGGWINSDEYPISPKIVAVYEALNVSNRATTTTAHAEKASSTSEQCLSRKKVHGHYHLLMIAFYAIQATGSRHNYRTINTNIQEQKFRLEIEPVFEELKAHSSLIGANFHCACYSKYRLRKLRLERKQQQQRQQTEQSFDNELGSAEDDYPEMDHNVGEINQRNPIVTAATMTNTDINVVAQNVLQPLFTSNTRRAQITMDIWHLVIKIYSAQQVAQHSFSFKQGSAGLTGHTDCDLRTAWALTSPWCAEIKIVVDELANNKLSNNPHVQATQSRIAMDNQDLNSMLMILRTDNPFTSQTKDFHKILSGMVISVDIVNELCAASTKFLDVANSFINQHVVGKKTSIFTTISKGNVRLLNTTTALPKTITKTTKETNEKLLRTLIHCSIFRPQASLEKIFKHEFAEPPLSFMNKNDITFQQKSNIISYLTQYFPSAITNIIQQKPLVMILDGNALIGITKTSVVNTYFNNPMKYKNLKELMTLPTKNEVSHDCERLLLDVLKSKFATLDEHRLNVVKKSTIKYDQIESLKTLPPTSDAAYLHFARAAVAYQMWFRNTQLSIGAGHGYEIYNGMFSVKWIMKGITPSPVTVIACSCKSGGCTTCLCATNNLKCV</sequence>